<feature type="non-terminal residue" evidence="2">
    <location>
        <position position="1"/>
    </location>
</feature>
<evidence type="ECO:0008006" key="4">
    <source>
        <dbReference type="Google" id="ProtNLM"/>
    </source>
</evidence>
<dbReference type="AlphaFoldDB" id="A0A0C2BXI0"/>
<evidence type="ECO:0000313" key="3">
    <source>
        <dbReference type="Proteomes" id="UP000054047"/>
    </source>
</evidence>
<reference evidence="2 3" key="1">
    <citation type="submission" date="2013-12" db="EMBL/GenBank/DDBJ databases">
        <title>Draft genome of the parsitic nematode Ancylostoma duodenale.</title>
        <authorList>
            <person name="Mitreva M."/>
        </authorList>
    </citation>
    <scope>NUCLEOTIDE SEQUENCE [LARGE SCALE GENOMIC DNA]</scope>
    <source>
        <strain evidence="2 3">Zhejiang</strain>
    </source>
</reference>
<accession>A0A0C2BXI0</accession>
<evidence type="ECO:0000313" key="2">
    <source>
        <dbReference type="EMBL" id="KIH48693.1"/>
    </source>
</evidence>
<dbReference type="Proteomes" id="UP000054047">
    <property type="component" value="Unassembled WGS sequence"/>
</dbReference>
<organism evidence="2 3">
    <name type="scientific">Ancylostoma duodenale</name>
    <dbReference type="NCBI Taxonomy" id="51022"/>
    <lineage>
        <taxon>Eukaryota</taxon>
        <taxon>Metazoa</taxon>
        <taxon>Ecdysozoa</taxon>
        <taxon>Nematoda</taxon>
        <taxon>Chromadorea</taxon>
        <taxon>Rhabditida</taxon>
        <taxon>Rhabditina</taxon>
        <taxon>Rhabditomorpha</taxon>
        <taxon>Strongyloidea</taxon>
        <taxon>Ancylostomatidae</taxon>
        <taxon>Ancylostomatinae</taxon>
        <taxon>Ancylostoma</taxon>
    </lineage>
</organism>
<keyword evidence="3" id="KW-1185">Reference proteome</keyword>
<feature type="signal peptide" evidence="1">
    <location>
        <begin position="1"/>
        <end position="16"/>
    </location>
</feature>
<sequence>MYRVVSAVALLVVCEAMRDQSIAVKGRFLCGTAPAANVRVKLIDIDTGWSFWLIKLHFALNRSRRTNALMNSSTVEIMS</sequence>
<keyword evidence="1" id="KW-0732">Signal</keyword>
<gene>
    <name evidence="2" type="ORF">ANCDUO_21234</name>
</gene>
<protein>
    <recommendedName>
        <fullName evidence="4">Transthyretin-like family protein</fullName>
    </recommendedName>
</protein>
<evidence type="ECO:0000256" key="1">
    <source>
        <dbReference type="SAM" id="SignalP"/>
    </source>
</evidence>
<dbReference type="OrthoDB" id="5865764at2759"/>
<dbReference type="EMBL" id="KN757700">
    <property type="protein sequence ID" value="KIH48693.1"/>
    <property type="molecule type" value="Genomic_DNA"/>
</dbReference>
<name>A0A0C2BXI0_9BILA</name>
<dbReference type="Gene3D" id="2.60.40.3330">
    <property type="match status" value="1"/>
</dbReference>
<proteinExistence type="predicted"/>
<feature type="chain" id="PRO_5002146297" description="Transthyretin-like family protein" evidence="1">
    <location>
        <begin position="17"/>
        <end position="79"/>
    </location>
</feature>
<dbReference type="InterPro" id="IPR038479">
    <property type="entry name" value="Transthyretin-like_sf"/>
</dbReference>